<reference evidence="1" key="1">
    <citation type="submission" date="2020-02" db="EMBL/GenBank/DDBJ databases">
        <authorList>
            <person name="Meier V. D."/>
        </authorList>
    </citation>
    <scope>NUCLEOTIDE SEQUENCE</scope>
    <source>
        <strain evidence="1">AVDCRST_MAG02</strain>
    </source>
</reference>
<gene>
    <name evidence="1" type="ORF">AVDCRST_MAG02-2429</name>
</gene>
<dbReference type="SUPFAM" id="SSF47598">
    <property type="entry name" value="Ribbon-helix-helix"/>
    <property type="match status" value="1"/>
</dbReference>
<name>A0A6J4QWB3_9ACTN</name>
<dbReference type="AlphaFoldDB" id="A0A6J4QWB3"/>
<proteinExistence type="predicted"/>
<dbReference type="InterPro" id="IPR010985">
    <property type="entry name" value="Ribbon_hlx_hlx"/>
</dbReference>
<evidence type="ECO:0000313" key="1">
    <source>
        <dbReference type="EMBL" id="CAA9456917.1"/>
    </source>
</evidence>
<sequence length="134" mass="15248">MARVRLSVDVEPELRRRVRMAAASRDQSVKEWLEGVLERGLRRTNEDLAWMEGDFSRLGEFEPYEWAEGELEDEAPVRYEPGSGLRVTKPGGERVRGYRGTLDAAQYRPVREGLLRMMFHDGENVPAQTGGPSV</sequence>
<protein>
    <submittedName>
        <fullName evidence="1">Uncharacterized protein</fullName>
    </submittedName>
</protein>
<accession>A0A6J4QWB3</accession>
<dbReference type="GO" id="GO:0006355">
    <property type="term" value="P:regulation of DNA-templated transcription"/>
    <property type="evidence" value="ECO:0007669"/>
    <property type="project" value="InterPro"/>
</dbReference>
<organism evidence="1">
    <name type="scientific">uncultured Rubrobacteraceae bacterium</name>
    <dbReference type="NCBI Taxonomy" id="349277"/>
    <lineage>
        <taxon>Bacteria</taxon>
        <taxon>Bacillati</taxon>
        <taxon>Actinomycetota</taxon>
        <taxon>Rubrobacteria</taxon>
        <taxon>Rubrobacterales</taxon>
        <taxon>Rubrobacteraceae</taxon>
        <taxon>environmental samples</taxon>
    </lineage>
</organism>
<dbReference type="EMBL" id="CADCVH010000053">
    <property type="protein sequence ID" value="CAA9456917.1"/>
    <property type="molecule type" value="Genomic_DNA"/>
</dbReference>